<dbReference type="EC" id="3.4.13.-" evidence="9"/>
<dbReference type="SUPFAM" id="SSF55031">
    <property type="entry name" value="Bacterial exopeptidase dimerisation domain"/>
    <property type="match status" value="1"/>
</dbReference>
<comment type="similarity">
    <text evidence="2">Belongs to the peptidase M20A family.</text>
</comment>
<comment type="caution">
    <text evidence="9">The sequence shown here is derived from an EMBL/GenBank/DDBJ whole genome shotgun (WGS) entry which is preliminary data.</text>
</comment>
<keyword evidence="6" id="KW-0862">Zinc</keyword>
<dbReference type="Gene3D" id="3.40.630.10">
    <property type="entry name" value="Zn peptidases"/>
    <property type="match status" value="1"/>
</dbReference>
<dbReference type="GO" id="GO:0016805">
    <property type="term" value="F:dipeptidase activity"/>
    <property type="evidence" value="ECO:0007669"/>
    <property type="project" value="UniProtKB-KW"/>
</dbReference>
<keyword evidence="3" id="KW-0645">Protease</keyword>
<comment type="cofactor">
    <cofactor evidence="1">
        <name>Zn(2+)</name>
        <dbReference type="ChEBI" id="CHEBI:29105"/>
    </cofactor>
</comment>
<evidence type="ECO:0000256" key="2">
    <source>
        <dbReference type="ARBA" id="ARBA00006247"/>
    </source>
</evidence>
<evidence type="ECO:0000256" key="8">
    <source>
        <dbReference type="ARBA" id="ARBA00023049"/>
    </source>
</evidence>
<keyword evidence="7 9" id="KW-0224">Dipeptidase</keyword>
<dbReference type="InterPro" id="IPR050072">
    <property type="entry name" value="Peptidase_M20A"/>
</dbReference>
<dbReference type="EMBL" id="JABZGU010000049">
    <property type="protein sequence ID" value="MBF4802784.1"/>
    <property type="molecule type" value="Genomic_DNA"/>
</dbReference>
<name>A0A9D5X3D5_9ACTN</name>
<gene>
    <name evidence="9" type="ORF">HXK24_03025</name>
</gene>
<evidence type="ECO:0000256" key="7">
    <source>
        <dbReference type="ARBA" id="ARBA00022997"/>
    </source>
</evidence>
<dbReference type="GO" id="GO:0006526">
    <property type="term" value="P:L-arginine biosynthetic process"/>
    <property type="evidence" value="ECO:0007669"/>
    <property type="project" value="TreeGrafter"/>
</dbReference>
<sequence>MTDAELKASAEAFVNEHWEEIIEDIRYLVQVESVEDLSLAEPGKPWGPKSYEALRRGLEIAERLGLKTTDVDGYLGFGDLPGESEKYLATIAHSDIVPLGKGWTVDPLDVTRREGFILGRGVLDDKGPLALSLWAAHYFVEQVKKTGKKLPYTLRAIVGNNEETGMGDVPYYLSKYPEPAFCFTPDAEFPLICGEKGVYHAQFTSPKIAGAHSEKIVELDGGTVPNAIPGLASALVRADASTLADTDSIKVEDAGVEDDGTKLARINATGKGGHASMPEGTVNAIGLLVTYLLDNNLYGEEERGFLTFSQQLCSTTDGTGTGIQSADDKFGPLTCISGTIRTKGDVYVQTVDSRYPTSTTGEAITKRMTELGEDHGCTFEVLSDAVPFYIDPSSPEITTLLDTFHEYTGSDEQAFVIGGGTYARHFKRAVAFGPYDSKAAKDLPEWVGMEHGPDEGISEEWLKRALKIYIVSIARLMQLDL</sequence>
<dbReference type="SUPFAM" id="SSF53187">
    <property type="entry name" value="Zn-dependent exopeptidases"/>
    <property type="match status" value="1"/>
</dbReference>
<dbReference type="GO" id="GO:0008237">
    <property type="term" value="F:metallopeptidase activity"/>
    <property type="evidence" value="ECO:0007669"/>
    <property type="project" value="UniProtKB-KW"/>
</dbReference>
<dbReference type="AlphaFoldDB" id="A0A9D5X3D5"/>
<evidence type="ECO:0000313" key="10">
    <source>
        <dbReference type="Proteomes" id="UP000787322"/>
    </source>
</evidence>
<dbReference type="PANTHER" id="PTHR43808">
    <property type="entry name" value="ACETYLORNITHINE DEACETYLASE"/>
    <property type="match status" value="1"/>
</dbReference>
<reference evidence="9" key="1">
    <citation type="submission" date="2020-04" db="EMBL/GenBank/DDBJ databases">
        <title>Deep metagenomics examines the oral microbiome during advanced dental caries in children, revealing novel taxa and co-occurrences with host molecules.</title>
        <authorList>
            <person name="Baker J.L."/>
            <person name="Morton J.T."/>
            <person name="Dinis M."/>
            <person name="Alvarez R."/>
            <person name="Tran N.C."/>
            <person name="Knight R."/>
            <person name="Edlund A."/>
        </authorList>
    </citation>
    <scope>NUCLEOTIDE SEQUENCE</scope>
    <source>
        <strain evidence="9">JCVI_3_bin.11</strain>
    </source>
</reference>
<dbReference type="GO" id="GO:0008777">
    <property type="term" value="F:acetylornithine deacetylase activity"/>
    <property type="evidence" value="ECO:0007669"/>
    <property type="project" value="TreeGrafter"/>
</dbReference>
<evidence type="ECO:0000256" key="3">
    <source>
        <dbReference type="ARBA" id="ARBA00022670"/>
    </source>
</evidence>
<keyword evidence="4" id="KW-0479">Metal-binding</keyword>
<dbReference type="GO" id="GO:0006508">
    <property type="term" value="P:proteolysis"/>
    <property type="evidence" value="ECO:0007669"/>
    <property type="project" value="UniProtKB-KW"/>
</dbReference>
<dbReference type="NCBIfam" id="TIGR01887">
    <property type="entry name" value="dipeptidaselike"/>
    <property type="match status" value="1"/>
</dbReference>
<keyword evidence="8" id="KW-0482">Metalloprotease</keyword>
<dbReference type="InterPro" id="IPR010964">
    <property type="entry name" value="M20A_pepV-rel"/>
</dbReference>
<evidence type="ECO:0000313" key="9">
    <source>
        <dbReference type="EMBL" id="MBF4802784.1"/>
    </source>
</evidence>
<dbReference type="PANTHER" id="PTHR43808:SF31">
    <property type="entry name" value="N-ACETYL-L-CITRULLINE DEACETYLASE"/>
    <property type="match status" value="1"/>
</dbReference>
<dbReference type="Pfam" id="PF01546">
    <property type="entry name" value="Peptidase_M20"/>
    <property type="match status" value="1"/>
</dbReference>
<keyword evidence="5 9" id="KW-0378">Hydrolase</keyword>
<organism evidence="9 10">
    <name type="scientific">Lancefieldella parvula</name>
    <dbReference type="NCBI Taxonomy" id="1382"/>
    <lineage>
        <taxon>Bacteria</taxon>
        <taxon>Bacillati</taxon>
        <taxon>Actinomycetota</taxon>
        <taxon>Coriobacteriia</taxon>
        <taxon>Coriobacteriales</taxon>
        <taxon>Atopobiaceae</taxon>
        <taxon>Lancefieldella</taxon>
    </lineage>
</organism>
<dbReference type="Proteomes" id="UP000787322">
    <property type="component" value="Unassembled WGS sequence"/>
</dbReference>
<dbReference type="InterPro" id="IPR036264">
    <property type="entry name" value="Bact_exopeptidase_dim_dom"/>
</dbReference>
<evidence type="ECO:0000256" key="1">
    <source>
        <dbReference type="ARBA" id="ARBA00001947"/>
    </source>
</evidence>
<evidence type="ECO:0000256" key="6">
    <source>
        <dbReference type="ARBA" id="ARBA00022833"/>
    </source>
</evidence>
<evidence type="ECO:0000256" key="5">
    <source>
        <dbReference type="ARBA" id="ARBA00022801"/>
    </source>
</evidence>
<dbReference type="Gene3D" id="3.30.70.360">
    <property type="match status" value="2"/>
</dbReference>
<protein>
    <submittedName>
        <fullName evidence="9">Sapep family Mn(2+)-dependent dipeptidase</fullName>
        <ecNumber evidence="9">3.4.13.-</ecNumber>
    </submittedName>
</protein>
<dbReference type="InterPro" id="IPR002933">
    <property type="entry name" value="Peptidase_M20"/>
</dbReference>
<evidence type="ECO:0000256" key="4">
    <source>
        <dbReference type="ARBA" id="ARBA00022723"/>
    </source>
</evidence>
<accession>A0A9D5X3D5</accession>
<proteinExistence type="inferred from homology"/>
<dbReference type="GO" id="GO:0008270">
    <property type="term" value="F:zinc ion binding"/>
    <property type="evidence" value="ECO:0007669"/>
    <property type="project" value="InterPro"/>
</dbReference>